<dbReference type="GeneID" id="31360453"/>
<dbReference type="InterPro" id="IPR003118">
    <property type="entry name" value="Pointed_dom"/>
</dbReference>
<proteinExistence type="predicted"/>
<comment type="caution">
    <text evidence="2">The sequence shown here is derived from an EMBL/GenBank/DDBJ whole genome shotgun (WGS) entry which is preliminary data.</text>
</comment>
<evidence type="ECO:0000313" key="2">
    <source>
        <dbReference type="EMBL" id="EFA82062.1"/>
    </source>
</evidence>
<dbReference type="GO" id="GO:0043565">
    <property type="term" value="F:sequence-specific DNA binding"/>
    <property type="evidence" value="ECO:0007669"/>
    <property type="project" value="InterPro"/>
</dbReference>
<keyword evidence="3" id="KW-1185">Reference proteome</keyword>
<dbReference type="Pfam" id="PF02198">
    <property type="entry name" value="SAM_PNT"/>
    <property type="match status" value="1"/>
</dbReference>
<gene>
    <name evidence="2" type="ORF">PPL_04967</name>
</gene>
<sequence>MIKWFWEQYLVRATNNVRGANRAVPCFGALQGWLYVNHSSLITSEWLQDSDSLKAAVNNPIYLYPSYTHPLKHHMVFDTTPSNQWTNTQVIEWLDQSVTLGVPVEDTAPFRRYAGAMLSTMTKETFKEKSKSGSELYDNLQSYKAPAPPSQGIYLHHKNTITHPT</sequence>
<protein>
    <recommendedName>
        <fullName evidence="1">PNT domain-containing protein</fullName>
    </recommendedName>
</protein>
<dbReference type="AlphaFoldDB" id="D3B923"/>
<accession>D3B923</accession>
<reference evidence="2 3" key="1">
    <citation type="journal article" date="2011" name="Genome Res.">
        <title>Phylogeny-wide analysis of social amoeba genomes highlights ancient origins for complex intercellular communication.</title>
        <authorList>
            <person name="Heidel A.J."/>
            <person name="Lawal H.M."/>
            <person name="Felder M."/>
            <person name="Schilde C."/>
            <person name="Helps N.R."/>
            <person name="Tunggal B."/>
            <person name="Rivero F."/>
            <person name="John U."/>
            <person name="Schleicher M."/>
            <person name="Eichinger L."/>
            <person name="Platzer M."/>
            <person name="Noegel A.A."/>
            <person name="Schaap P."/>
            <person name="Gloeckner G."/>
        </authorList>
    </citation>
    <scope>NUCLEOTIDE SEQUENCE [LARGE SCALE GENOMIC DNA]</scope>
    <source>
        <strain evidence="3">ATCC 26659 / Pp 5 / PN500</strain>
    </source>
</reference>
<dbReference type="Gene3D" id="1.10.150.50">
    <property type="entry name" value="Transcription Factor, Ets-1"/>
    <property type="match status" value="1"/>
</dbReference>
<organism evidence="2 3">
    <name type="scientific">Heterostelium pallidum (strain ATCC 26659 / Pp 5 / PN500)</name>
    <name type="common">Cellular slime mold</name>
    <name type="synonym">Polysphondylium pallidum</name>
    <dbReference type="NCBI Taxonomy" id="670386"/>
    <lineage>
        <taxon>Eukaryota</taxon>
        <taxon>Amoebozoa</taxon>
        <taxon>Evosea</taxon>
        <taxon>Eumycetozoa</taxon>
        <taxon>Dictyostelia</taxon>
        <taxon>Acytosteliales</taxon>
        <taxon>Acytosteliaceae</taxon>
        <taxon>Heterostelium</taxon>
    </lineage>
</organism>
<name>D3B923_HETP5</name>
<dbReference type="RefSeq" id="XP_020434179.1">
    <property type="nucleotide sequence ID" value="XM_020575863.1"/>
</dbReference>
<dbReference type="Proteomes" id="UP000001396">
    <property type="component" value="Unassembled WGS sequence"/>
</dbReference>
<feature type="domain" description="PNT" evidence="1">
    <location>
        <begin position="82"/>
        <end position="143"/>
    </location>
</feature>
<evidence type="ECO:0000313" key="3">
    <source>
        <dbReference type="Proteomes" id="UP000001396"/>
    </source>
</evidence>
<dbReference type="InterPro" id="IPR013761">
    <property type="entry name" value="SAM/pointed_sf"/>
</dbReference>
<evidence type="ECO:0000259" key="1">
    <source>
        <dbReference type="Pfam" id="PF02198"/>
    </source>
</evidence>
<dbReference type="SUPFAM" id="SSF47769">
    <property type="entry name" value="SAM/Pointed domain"/>
    <property type="match status" value="1"/>
</dbReference>
<dbReference type="InParanoid" id="D3B923"/>
<dbReference type="EMBL" id="ADBJ01000021">
    <property type="protein sequence ID" value="EFA82062.1"/>
    <property type="molecule type" value="Genomic_DNA"/>
</dbReference>